<dbReference type="InterPro" id="IPR027417">
    <property type="entry name" value="P-loop_NTPase"/>
</dbReference>
<dbReference type="GO" id="GO:0006269">
    <property type="term" value="P:DNA replication, synthesis of primer"/>
    <property type="evidence" value="ECO:0007669"/>
    <property type="project" value="UniProtKB-UniRule"/>
</dbReference>
<reference evidence="14 15" key="1">
    <citation type="submission" date="2016-10" db="EMBL/GenBank/DDBJ databases">
        <authorList>
            <person name="de Groot N.N."/>
        </authorList>
    </citation>
    <scope>NUCLEOTIDE SEQUENCE [LARGE SCALE GENOMIC DNA]</scope>
    <source>
        <strain evidence="14 15">CGMCC 4.5727</strain>
    </source>
</reference>
<keyword evidence="15" id="KW-1185">Reference proteome</keyword>
<gene>
    <name evidence="14" type="ORF">SAMN05421806_12573</name>
</gene>
<evidence type="ECO:0000256" key="10">
    <source>
        <dbReference type="ARBA" id="ARBA00048954"/>
    </source>
</evidence>
<feature type="domain" description="SF4 helicase" evidence="13">
    <location>
        <begin position="178"/>
        <end position="444"/>
    </location>
</feature>
<comment type="similarity">
    <text evidence="1 12">Belongs to the helicase family. DnaB subfamily.</text>
</comment>
<dbReference type="RefSeq" id="WP_093617587.1">
    <property type="nucleotide sequence ID" value="NZ_FNFF01000025.1"/>
</dbReference>
<dbReference type="InterPro" id="IPR007694">
    <property type="entry name" value="DNA_helicase_DnaB-like_C"/>
</dbReference>
<evidence type="ECO:0000256" key="1">
    <source>
        <dbReference type="ARBA" id="ARBA00008428"/>
    </source>
</evidence>
<dbReference type="Gene3D" id="1.10.860.10">
    <property type="entry name" value="DNAb Helicase, Chain A"/>
    <property type="match status" value="1"/>
</dbReference>
<keyword evidence="3 12" id="KW-0235">DNA replication</keyword>
<dbReference type="PROSITE" id="PS51199">
    <property type="entry name" value="SF4_HELICASE"/>
    <property type="match status" value="1"/>
</dbReference>
<proteinExistence type="inferred from homology"/>
<dbReference type="GO" id="GO:0005524">
    <property type="term" value="F:ATP binding"/>
    <property type="evidence" value="ECO:0007669"/>
    <property type="project" value="UniProtKB-UniRule"/>
</dbReference>
<keyword evidence="8 12" id="KW-0238">DNA-binding</keyword>
<dbReference type="InterPro" id="IPR007693">
    <property type="entry name" value="DNA_helicase_DnaB-like_N"/>
</dbReference>
<keyword evidence="2 12" id="KW-0639">Primosome</keyword>
<dbReference type="PANTHER" id="PTHR30153:SF2">
    <property type="entry name" value="REPLICATIVE DNA HELICASE"/>
    <property type="match status" value="1"/>
</dbReference>
<keyword evidence="9" id="KW-0413">Isomerase</keyword>
<dbReference type="InterPro" id="IPR007692">
    <property type="entry name" value="DNA_helicase_DnaB"/>
</dbReference>
<dbReference type="GO" id="GO:0043139">
    <property type="term" value="F:5'-3' DNA helicase activity"/>
    <property type="evidence" value="ECO:0007669"/>
    <property type="project" value="UniProtKB-EC"/>
</dbReference>
<evidence type="ECO:0000256" key="6">
    <source>
        <dbReference type="ARBA" id="ARBA00022806"/>
    </source>
</evidence>
<dbReference type="PANTHER" id="PTHR30153">
    <property type="entry name" value="REPLICATIVE DNA HELICASE DNAB"/>
    <property type="match status" value="1"/>
</dbReference>
<keyword evidence="5 12" id="KW-0378">Hydrolase</keyword>
<evidence type="ECO:0000256" key="4">
    <source>
        <dbReference type="ARBA" id="ARBA00022741"/>
    </source>
</evidence>
<comment type="catalytic activity">
    <reaction evidence="10 12">
        <text>ATP + H2O = ADP + phosphate + H(+)</text>
        <dbReference type="Rhea" id="RHEA:13065"/>
        <dbReference type="ChEBI" id="CHEBI:15377"/>
        <dbReference type="ChEBI" id="CHEBI:15378"/>
        <dbReference type="ChEBI" id="CHEBI:30616"/>
        <dbReference type="ChEBI" id="CHEBI:43474"/>
        <dbReference type="ChEBI" id="CHEBI:456216"/>
        <dbReference type="EC" id="5.6.2.3"/>
    </reaction>
</comment>
<protein>
    <recommendedName>
        <fullName evidence="11 12">Replicative DNA helicase</fullName>
        <ecNumber evidence="11 12">5.6.2.3</ecNumber>
    </recommendedName>
</protein>
<dbReference type="SUPFAM" id="SSF52540">
    <property type="entry name" value="P-loop containing nucleoside triphosphate hydrolases"/>
    <property type="match status" value="1"/>
</dbReference>
<dbReference type="GO" id="GO:0016887">
    <property type="term" value="F:ATP hydrolysis activity"/>
    <property type="evidence" value="ECO:0007669"/>
    <property type="project" value="RHEA"/>
</dbReference>
<dbReference type="NCBIfam" id="TIGR00665">
    <property type="entry name" value="DnaB"/>
    <property type="match status" value="1"/>
</dbReference>
<evidence type="ECO:0000256" key="9">
    <source>
        <dbReference type="ARBA" id="ARBA00023235"/>
    </source>
</evidence>
<name>A0A1G9IVA0_9ACTN</name>
<dbReference type="AlphaFoldDB" id="A0A1G9IVA0"/>
<dbReference type="GO" id="GO:0005829">
    <property type="term" value="C:cytosol"/>
    <property type="evidence" value="ECO:0007669"/>
    <property type="project" value="TreeGrafter"/>
</dbReference>
<evidence type="ECO:0000256" key="5">
    <source>
        <dbReference type="ARBA" id="ARBA00022801"/>
    </source>
</evidence>
<accession>A0A1G9IVA0</accession>
<evidence type="ECO:0000256" key="8">
    <source>
        <dbReference type="ARBA" id="ARBA00023125"/>
    </source>
</evidence>
<dbReference type="Pfam" id="PF03796">
    <property type="entry name" value="DnaB_C"/>
    <property type="match status" value="1"/>
</dbReference>
<dbReference type="InterPro" id="IPR036185">
    <property type="entry name" value="DNA_heli_DnaB-like_N_sf"/>
</dbReference>
<dbReference type="EMBL" id="FNFF01000025">
    <property type="protein sequence ID" value="SDL28744.1"/>
    <property type="molecule type" value="Genomic_DNA"/>
</dbReference>
<evidence type="ECO:0000256" key="2">
    <source>
        <dbReference type="ARBA" id="ARBA00022515"/>
    </source>
</evidence>
<dbReference type="GO" id="GO:0003677">
    <property type="term" value="F:DNA binding"/>
    <property type="evidence" value="ECO:0007669"/>
    <property type="project" value="UniProtKB-UniRule"/>
</dbReference>
<dbReference type="Pfam" id="PF00772">
    <property type="entry name" value="DnaB"/>
    <property type="match status" value="1"/>
</dbReference>
<dbReference type="FunFam" id="3.40.50.300:FF:000351">
    <property type="entry name" value="Replicative DNA helicase"/>
    <property type="match status" value="1"/>
</dbReference>
<dbReference type="Proteomes" id="UP000199155">
    <property type="component" value="Unassembled WGS sequence"/>
</dbReference>
<evidence type="ECO:0000256" key="12">
    <source>
        <dbReference type="RuleBase" id="RU362085"/>
    </source>
</evidence>
<dbReference type="Gene3D" id="3.40.50.300">
    <property type="entry name" value="P-loop containing nucleotide triphosphate hydrolases"/>
    <property type="match status" value="1"/>
</dbReference>
<organism evidence="14 15">
    <name type="scientific">Streptomyces indicus</name>
    <dbReference type="NCBI Taxonomy" id="417292"/>
    <lineage>
        <taxon>Bacteria</taxon>
        <taxon>Bacillati</taxon>
        <taxon>Actinomycetota</taxon>
        <taxon>Actinomycetes</taxon>
        <taxon>Kitasatosporales</taxon>
        <taxon>Streptomycetaceae</taxon>
        <taxon>Streptomyces</taxon>
    </lineage>
</organism>
<comment type="function">
    <text evidence="12">The main replicative DNA helicase, it participates in initiation and elongation during chromosome replication. Travels ahead of the DNA replisome, separating dsDNA into templates for DNA synthesis. A processive ATP-dependent 5'-3' DNA helicase it has DNA-dependent ATPase activity.</text>
</comment>
<evidence type="ECO:0000256" key="3">
    <source>
        <dbReference type="ARBA" id="ARBA00022705"/>
    </source>
</evidence>
<dbReference type="EC" id="5.6.2.3" evidence="11 12"/>
<dbReference type="SUPFAM" id="SSF48024">
    <property type="entry name" value="N-terminal domain of DnaB helicase"/>
    <property type="match status" value="1"/>
</dbReference>
<dbReference type="STRING" id="417292.SAMN05421806_12573"/>
<evidence type="ECO:0000259" key="13">
    <source>
        <dbReference type="PROSITE" id="PS51199"/>
    </source>
</evidence>
<evidence type="ECO:0000313" key="14">
    <source>
        <dbReference type="EMBL" id="SDL28744.1"/>
    </source>
</evidence>
<dbReference type="FunFam" id="1.10.860.10:FF:000001">
    <property type="entry name" value="Replicative DNA helicase"/>
    <property type="match status" value="1"/>
</dbReference>
<keyword evidence="6 12" id="KW-0347">Helicase</keyword>
<dbReference type="OrthoDB" id="9773982at2"/>
<dbReference type="GO" id="GO:1990077">
    <property type="term" value="C:primosome complex"/>
    <property type="evidence" value="ECO:0007669"/>
    <property type="project" value="UniProtKB-UniRule"/>
</dbReference>
<dbReference type="CDD" id="cd00984">
    <property type="entry name" value="DnaB_C"/>
    <property type="match status" value="1"/>
</dbReference>
<evidence type="ECO:0000256" key="11">
    <source>
        <dbReference type="NCBIfam" id="TIGR00665"/>
    </source>
</evidence>
<keyword evidence="7 12" id="KW-0067">ATP-binding</keyword>
<dbReference type="InterPro" id="IPR016136">
    <property type="entry name" value="DNA_helicase_N/primase_C"/>
</dbReference>
<keyword evidence="4 12" id="KW-0547">Nucleotide-binding</keyword>
<evidence type="ECO:0000313" key="15">
    <source>
        <dbReference type="Proteomes" id="UP000199155"/>
    </source>
</evidence>
<sequence length="444" mass="48680">MEDQTLERVPPQDTAAEQCVLGGMLLSKRAVGEVVEVTTAEDFYRPAHETIFRAIVDLYSRNEPADQVTVANHLRELGLLSKVGGAGYLSELVRAVPTAANAEYYAEIVRDCATRRRLVEAGRRITELGYTGEGEAQHATDAAQVELANVLRVQEDADSALLGEDLPDVVAELEKLQSEGRAIGVSTGFVDLDALLHGLHGGQMIIIAGRPGLGKSTLGVDFLRASSLRDKIPAAFFSLEMSRREVQHRIISAEARIGLHKIRGGNMTDHDWAAFANQMERLTTAPLTIDATPNRTVTQIRARSRQIKQKTGLGLVVIDYLQLLDSPGKKRAENRQVEVSEMSRGMKLMAKELDVPVVVLCQLNRGPELRTDKVPMLADLRESGSLEQDADVVILVHREDAYDKESPRAGEVDLIVAKHRAGPTSKITVAAQLHYSRFVDMALT</sequence>
<evidence type="ECO:0000256" key="7">
    <source>
        <dbReference type="ARBA" id="ARBA00022840"/>
    </source>
</evidence>